<feature type="transmembrane region" description="Helical" evidence="7">
    <location>
        <begin position="21"/>
        <end position="39"/>
    </location>
</feature>
<keyword evidence="5 7" id="KW-1133">Transmembrane helix</keyword>
<evidence type="ECO:0000256" key="7">
    <source>
        <dbReference type="RuleBase" id="RU363032"/>
    </source>
</evidence>
<feature type="domain" description="ABC transmembrane type-1" evidence="8">
    <location>
        <begin position="73"/>
        <end position="253"/>
    </location>
</feature>
<dbReference type="Pfam" id="PF00528">
    <property type="entry name" value="BPD_transp_1"/>
    <property type="match status" value="1"/>
</dbReference>
<dbReference type="FunFam" id="1.10.3720.10:FF:000003">
    <property type="entry name" value="Aliphatic sulfonate ABC transporter permease"/>
    <property type="match status" value="1"/>
</dbReference>
<evidence type="ECO:0000256" key="3">
    <source>
        <dbReference type="ARBA" id="ARBA00022475"/>
    </source>
</evidence>
<evidence type="ECO:0000256" key="1">
    <source>
        <dbReference type="ARBA" id="ARBA00004651"/>
    </source>
</evidence>
<evidence type="ECO:0000256" key="6">
    <source>
        <dbReference type="ARBA" id="ARBA00023136"/>
    </source>
</evidence>
<feature type="transmembrane region" description="Helical" evidence="7">
    <location>
        <begin position="114"/>
        <end position="133"/>
    </location>
</feature>
<dbReference type="InterPro" id="IPR000515">
    <property type="entry name" value="MetI-like"/>
</dbReference>
<proteinExistence type="inferred from homology"/>
<sequence>MERCEDRAGTRLPSERVPGPGGLSGLLLPGVIGLLWWGASRLGLWNPYLLPSPEQVFSSLGSLAASGELARHVGASAGRIAAGFGLSSLVALPLGVLLGLRPRLGRLAYPTLEFLRHVPPLAVLPLLILWFGIGEGSKMAVILLATFFPVFLNTLEGVRRCDPGLLEVGRTLGLSEGEGVRRIVLPAALPSILTGLRLGLGYSWRSLIGAELIAAASGLGYLIHDAEALSRPDVIVAGVLVLGVIGAATDHLFFRLAARVTPWRPRGDARDGWD</sequence>
<evidence type="ECO:0000256" key="5">
    <source>
        <dbReference type="ARBA" id="ARBA00022989"/>
    </source>
</evidence>
<gene>
    <name evidence="9" type="ORF">Apau_0624</name>
</gene>
<dbReference type="InterPro" id="IPR035906">
    <property type="entry name" value="MetI-like_sf"/>
</dbReference>
<organism evidence="9 10">
    <name type="scientific">Aminomonas paucivorans DSM 12260</name>
    <dbReference type="NCBI Taxonomy" id="584708"/>
    <lineage>
        <taxon>Bacteria</taxon>
        <taxon>Thermotogati</taxon>
        <taxon>Synergistota</taxon>
        <taxon>Synergistia</taxon>
        <taxon>Synergistales</taxon>
        <taxon>Synergistaceae</taxon>
        <taxon>Aminomonas</taxon>
    </lineage>
</organism>
<comment type="subcellular location">
    <subcellularLocation>
        <location evidence="1 7">Cell membrane</location>
        <topology evidence="1 7">Multi-pass membrane protein</topology>
    </subcellularLocation>
</comment>
<dbReference type="PANTHER" id="PTHR30151:SF25">
    <property type="entry name" value="TAURINE TRANSPORT SYSTEM PERMEASE PROTEIN TAUC"/>
    <property type="match status" value="1"/>
</dbReference>
<feature type="transmembrane region" description="Helical" evidence="7">
    <location>
        <begin position="139"/>
        <end position="158"/>
    </location>
</feature>
<dbReference type="GO" id="GO:0042918">
    <property type="term" value="P:alkanesulfonate transmembrane transport"/>
    <property type="evidence" value="ECO:0007669"/>
    <property type="project" value="UniProtKB-ARBA"/>
</dbReference>
<keyword evidence="3" id="KW-1003">Cell membrane</keyword>
<dbReference type="PaxDb" id="584708-Apau_0624"/>
<dbReference type="RefSeq" id="WP_006300212.1">
    <property type="nucleotide sequence ID" value="NZ_CM001022.1"/>
</dbReference>
<name>E3D0X1_9BACT</name>
<dbReference type="PROSITE" id="PS50928">
    <property type="entry name" value="ABC_TM1"/>
    <property type="match status" value="1"/>
</dbReference>
<evidence type="ECO:0000259" key="8">
    <source>
        <dbReference type="PROSITE" id="PS50928"/>
    </source>
</evidence>
<dbReference type="CDD" id="cd06261">
    <property type="entry name" value="TM_PBP2"/>
    <property type="match status" value="1"/>
</dbReference>
<dbReference type="GO" id="GO:0005886">
    <property type="term" value="C:plasma membrane"/>
    <property type="evidence" value="ECO:0007669"/>
    <property type="project" value="UniProtKB-SubCell"/>
</dbReference>
<comment type="similarity">
    <text evidence="7">Belongs to the binding-protein-dependent transport system permease family.</text>
</comment>
<evidence type="ECO:0000313" key="9">
    <source>
        <dbReference type="EMBL" id="EFQ23053.1"/>
    </source>
</evidence>
<evidence type="ECO:0000256" key="2">
    <source>
        <dbReference type="ARBA" id="ARBA00022448"/>
    </source>
</evidence>
<dbReference type="PANTHER" id="PTHR30151">
    <property type="entry name" value="ALKANE SULFONATE ABC TRANSPORTER-RELATED, MEMBRANE SUBUNIT"/>
    <property type="match status" value="1"/>
</dbReference>
<accession>E3D0X1</accession>
<protein>
    <submittedName>
        <fullName evidence="9">Binding-protein-dependent transport systems inner membrane component</fullName>
    </submittedName>
</protein>
<keyword evidence="6 7" id="KW-0472">Membrane</keyword>
<dbReference type="SUPFAM" id="SSF161098">
    <property type="entry name" value="MetI-like"/>
    <property type="match status" value="1"/>
</dbReference>
<dbReference type="STRING" id="584708.Apau_0624"/>
<dbReference type="AlphaFoldDB" id="E3D0X1"/>
<keyword evidence="4 7" id="KW-0812">Transmembrane</keyword>
<dbReference type="Gene3D" id="1.10.3720.10">
    <property type="entry name" value="MetI-like"/>
    <property type="match status" value="1"/>
</dbReference>
<dbReference type="OrthoDB" id="9796361at2"/>
<keyword evidence="10" id="KW-1185">Reference proteome</keyword>
<feature type="transmembrane region" description="Helical" evidence="7">
    <location>
        <begin position="202"/>
        <end position="222"/>
    </location>
</feature>
<keyword evidence="2 7" id="KW-0813">Transport</keyword>
<dbReference type="HOGENOM" id="CLU_046113_1_4_0"/>
<evidence type="ECO:0000256" key="4">
    <source>
        <dbReference type="ARBA" id="ARBA00022692"/>
    </source>
</evidence>
<evidence type="ECO:0000313" key="10">
    <source>
        <dbReference type="Proteomes" id="UP000005096"/>
    </source>
</evidence>
<feature type="transmembrane region" description="Helical" evidence="7">
    <location>
        <begin position="234"/>
        <end position="254"/>
    </location>
</feature>
<dbReference type="EMBL" id="CM001022">
    <property type="protein sequence ID" value="EFQ23053.1"/>
    <property type="molecule type" value="Genomic_DNA"/>
</dbReference>
<dbReference type="Proteomes" id="UP000005096">
    <property type="component" value="Chromosome"/>
</dbReference>
<reference evidence="9 10" key="1">
    <citation type="journal article" date="2010" name="Stand. Genomic Sci.">
        <title>Non-contiguous finished genome sequence of Aminomonas paucivorans type strain (GLU-3).</title>
        <authorList>
            <person name="Pitluck S."/>
            <person name="Yasawong M."/>
            <person name="Held B."/>
            <person name="Lapidus A."/>
            <person name="Nolan M."/>
            <person name="Copeland A."/>
            <person name="Lucas S."/>
            <person name="Del Rio T.G."/>
            <person name="Tice H."/>
            <person name="Cheng J.F."/>
            <person name="Chertkov O."/>
            <person name="Goodwin L."/>
            <person name="Tapia R."/>
            <person name="Han C."/>
            <person name="Liolios K."/>
            <person name="Ivanova N."/>
            <person name="Mavromatis K."/>
            <person name="Ovchinnikova G."/>
            <person name="Pati A."/>
            <person name="Chen A."/>
            <person name="Palaniappan K."/>
            <person name="Land M."/>
            <person name="Hauser L."/>
            <person name="Chang Y.J."/>
            <person name="Jeffries C.D."/>
            <person name="Pukall R."/>
            <person name="Spring S."/>
            <person name="Rohde M."/>
            <person name="Sikorski J."/>
            <person name="Goker M."/>
            <person name="Woyke T."/>
            <person name="Bristow J."/>
            <person name="Eisen J.A."/>
            <person name="Markowitz V."/>
            <person name="Hugenholtz P."/>
            <person name="Kyrpides N.C."/>
            <person name="Klenk H.P."/>
        </authorList>
    </citation>
    <scope>NUCLEOTIDE SEQUENCE [LARGE SCALE GENOMIC DNA]</scope>
    <source>
        <strain evidence="9 10">DSM 12260</strain>
    </source>
</reference>
<dbReference type="GO" id="GO:0010438">
    <property type="term" value="P:cellular response to sulfur starvation"/>
    <property type="evidence" value="ECO:0007669"/>
    <property type="project" value="TreeGrafter"/>
</dbReference>
<feature type="transmembrane region" description="Helical" evidence="7">
    <location>
        <begin position="80"/>
        <end position="102"/>
    </location>
</feature>
<dbReference type="eggNOG" id="COG0600">
    <property type="taxonomic scope" value="Bacteria"/>
</dbReference>